<evidence type="ECO:0000256" key="4">
    <source>
        <dbReference type="ARBA" id="ARBA00022737"/>
    </source>
</evidence>
<keyword evidence="7 8" id="KW-0411">Iron-sulfur</keyword>
<comment type="subunit">
    <text evidence="8">The complex is composed of six subunits: RnfA, RnfB, RnfC, RnfD, RnfE and RnfG.</text>
</comment>
<gene>
    <name evidence="12" type="primary">rsxC</name>
    <name evidence="8" type="synonym">rnfC</name>
    <name evidence="12" type="ORF">J7T18_03680</name>
</gene>
<dbReference type="PROSITE" id="PS00198">
    <property type="entry name" value="4FE4S_FER_1"/>
    <property type="match status" value="1"/>
</dbReference>
<dbReference type="GO" id="GO:0051539">
    <property type="term" value="F:4 iron, 4 sulfur cluster binding"/>
    <property type="evidence" value="ECO:0007669"/>
    <property type="project" value="UniProtKB-KW"/>
</dbReference>
<dbReference type="EMBL" id="JAGKLY010000001">
    <property type="protein sequence ID" value="MBQ0267400.1"/>
    <property type="molecule type" value="Genomic_DNA"/>
</dbReference>
<dbReference type="InterPro" id="IPR026902">
    <property type="entry name" value="RnfC_N"/>
</dbReference>
<feature type="region of interest" description="Disordered" evidence="10">
    <location>
        <begin position="539"/>
        <end position="560"/>
    </location>
</feature>
<dbReference type="AlphaFoldDB" id="A0A8I2AE86"/>
<evidence type="ECO:0000313" key="13">
    <source>
        <dbReference type="Proteomes" id="UP000674270"/>
    </source>
</evidence>
<sequence length="929" mass="98351">MLKLFNWLKKDNIWDFKGGIHPPEMKLQSSQTPMRIASVPDELFIPLQQHLGPEGELIVQVGDSVLKGQPLTKGLGRTVPVHASTSGVITAIEPMVTAHPSGLKELCVRIAADGHDTWCTLSPEPNYVQLTRAELLQKIEQAGIAGLGGAGFPTASKLAGGQDAIKTLIINAAECEPYITADDRLMQEHAQEVIEGCRVLQHLLNPDQILIGIEDNKPEAIQALKDAITPQDKQVFIRVIPTKYPSGGAKQLTKILTGKEVPSGARSSQIGVLMQNVGTVVAIKRAVVDGQPLIERVVTVTGEAISKPGNFWTRLGTPVKHLLQQSGFNPEPEQMVIMGGPLMGFTLPDLNVPVVKICNCLLVPTMEEMGPKALEEACIRCGLCVDACPAALLPQQLYWFSKGDEHEKAQKHNLFDCIECGACAYVCPSNIPLVQYYRQEKAEIREIAQEERRAAEAKLRFEAKQLRMERDKQAREERHKKAAVQVDSADKDAVNAALARVKTKQAATAEPIKIISGELPDNSAVIAAREARKAQARAKQAEKLANAQTEPVDTAATDDPRKDAVAAAIARAKAKKAAQAQPAIEPVAEVVTDADVDPRKAAVAAAIARAKAKKAAQAQPAIEPVTDADVDPRKAAVAAAIARAKAKKAAQAQPAIEPVAEAVTDADVDPRKAAVAAAIARAKAKKAAQVQPATEPVADIVTDAEVDPRKAAVAAAIARAKAKKAAQAEPVTEPVAEAVTDADVDPRKAAVAAAIARAKAKKAAQAQPAIEPVAEAVTDADVDPRKAAVAAAIARAKAKKAAQVQPATEPVADIVTDAEVDPRKAAVAAAIARAKAKKAAQAQPTTEPVADIVTDAEVDPRKAAVAAAIARAKAKKAAQAEQLAQEELTPAAEQPIEEETDPRKIAVAAAIARVKAKQAQKQHEQTTTE</sequence>
<keyword evidence="5 8" id="KW-0249">Electron transport</keyword>
<dbReference type="Pfam" id="PF12838">
    <property type="entry name" value="Fer4_7"/>
    <property type="match status" value="1"/>
</dbReference>
<dbReference type="InterPro" id="IPR017900">
    <property type="entry name" value="4Fe4S_Fe_S_CS"/>
</dbReference>
<keyword evidence="2 8" id="KW-0004">4Fe-4S</keyword>
<dbReference type="InterPro" id="IPR017896">
    <property type="entry name" value="4Fe4S_Fe-S-bd"/>
</dbReference>
<reference evidence="12" key="1">
    <citation type="submission" date="2021-03" db="EMBL/GenBank/DDBJ databases">
        <authorList>
            <person name="Stanton E."/>
        </authorList>
    </citation>
    <scope>NUCLEOTIDE SEQUENCE</scope>
    <source>
        <strain evidence="12">2020EL-00113</strain>
    </source>
</reference>
<name>A0A8I2AE86_9GAMM</name>
<dbReference type="PANTHER" id="PTHR43034:SF2">
    <property type="entry name" value="ION-TRANSLOCATING OXIDOREDUCTASE COMPLEX SUBUNIT C"/>
    <property type="match status" value="1"/>
</dbReference>
<keyword evidence="4 8" id="KW-0677">Repeat</keyword>
<dbReference type="GO" id="GO:0022900">
    <property type="term" value="P:electron transport chain"/>
    <property type="evidence" value="ECO:0007669"/>
    <property type="project" value="UniProtKB-UniRule"/>
</dbReference>
<dbReference type="Pfam" id="PF10531">
    <property type="entry name" value="SLBB"/>
    <property type="match status" value="1"/>
</dbReference>
<accession>A0A8I2AE86</accession>
<feature type="domain" description="4Fe-4S ferredoxin-type" evidence="11">
    <location>
        <begin position="408"/>
        <end position="437"/>
    </location>
</feature>
<comment type="similarity">
    <text evidence="8">Belongs to the 4Fe4S bacterial-type ferredoxin family. RnfC subfamily.</text>
</comment>
<dbReference type="PANTHER" id="PTHR43034">
    <property type="entry name" value="ION-TRANSLOCATING OXIDOREDUCTASE COMPLEX SUBUNIT C"/>
    <property type="match status" value="1"/>
</dbReference>
<keyword evidence="9" id="KW-0175">Coiled coil</keyword>
<dbReference type="InterPro" id="IPR037225">
    <property type="entry name" value="Nuo51_FMN-bd_sf"/>
</dbReference>
<dbReference type="SUPFAM" id="SSF46548">
    <property type="entry name" value="alpha-helical ferredoxin"/>
    <property type="match status" value="1"/>
</dbReference>
<dbReference type="GO" id="GO:0046872">
    <property type="term" value="F:metal ion binding"/>
    <property type="evidence" value="ECO:0007669"/>
    <property type="project" value="UniProtKB-KW"/>
</dbReference>
<dbReference type="Gene3D" id="3.30.70.20">
    <property type="match status" value="1"/>
</dbReference>
<evidence type="ECO:0000256" key="6">
    <source>
        <dbReference type="ARBA" id="ARBA00023004"/>
    </source>
</evidence>
<dbReference type="Pfam" id="PF01512">
    <property type="entry name" value="Complex1_51K"/>
    <property type="match status" value="1"/>
</dbReference>
<comment type="cofactor">
    <cofactor evidence="8">
        <name>[4Fe-4S] cluster</name>
        <dbReference type="ChEBI" id="CHEBI:49883"/>
    </cofactor>
    <text evidence="8">Binds 2 [4Fe-4S] clusters per subunit.</text>
</comment>
<feature type="compositionally biased region" description="Low complexity" evidence="10">
    <location>
        <begin position="876"/>
        <end position="894"/>
    </location>
</feature>
<keyword evidence="8" id="KW-1278">Translocase</keyword>
<evidence type="ECO:0000259" key="11">
    <source>
        <dbReference type="PROSITE" id="PS51379"/>
    </source>
</evidence>
<evidence type="ECO:0000256" key="5">
    <source>
        <dbReference type="ARBA" id="ARBA00022982"/>
    </source>
</evidence>
<feature type="region of interest" description="Disordered" evidence="10">
    <location>
        <begin position="876"/>
        <end position="904"/>
    </location>
</feature>
<feature type="binding site" evidence="8">
    <location>
        <position position="420"/>
    </location>
    <ligand>
        <name>[4Fe-4S] cluster</name>
        <dbReference type="ChEBI" id="CHEBI:49883"/>
        <label>2</label>
    </ligand>
</feature>
<feature type="binding site" evidence="8">
    <location>
        <position position="378"/>
    </location>
    <ligand>
        <name>[4Fe-4S] cluster</name>
        <dbReference type="ChEBI" id="CHEBI:49883"/>
        <label>1</label>
    </ligand>
</feature>
<evidence type="ECO:0000256" key="8">
    <source>
        <dbReference type="HAMAP-Rule" id="MF_00461"/>
    </source>
</evidence>
<dbReference type="GO" id="GO:0005886">
    <property type="term" value="C:plasma membrane"/>
    <property type="evidence" value="ECO:0007669"/>
    <property type="project" value="UniProtKB-SubCell"/>
</dbReference>
<evidence type="ECO:0000313" key="12">
    <source>
        <dbReference type="EMBL" id="MBQ0267400.1"/>
    </source>
</evidence>
<keyword evidence="8" id="KW-0997">Cell inner membrane</keyword>
<dbReference type="InterPro" id="IPR019554">
    <property type="entry name" value="Soluble_ligand-bd"/>
</dbReference>
<feature type="binding site" evidence="8">
    <location>
        <position position="417"/>
    </location>
    <ligand>
        <name>[4Fe-4S] cluster</name>
        <dbReference type="ChEBI" id="CHEBI:49883"/>
        <label>2</label>
    </ligand>
</feature>
<evidence type="ECO:0000256" key="3">
    <source>
        <dbReference type="ARBA" id="ARBA00022723"/>
    </source>
</evidence>
<comment type="caution">
    <text evidence="12">The sequence shown here is derived from an EMBL/GenBank/DDBJ whole genome shotgun (WGS) entry which is preliminary data.</text>
</comment>
<comment type="subcellular location">
    <subcellularLocation>
        <location evidence="8">Cell inner membrane</location>
        <topology evidence="8">Peripheral membrane protein</topology>
    </subcellularLocation>
</comment>
<dbReference type="PROSITE" id="PS51379">
    <property type="entry name" value="4FE4S_FER_2"/>
    <property type="match status" value="2"/>
</dbReference>
<keyword evidence="8" id="KW-0472">Membrane</keyword>
<proteinExistence type="inferred from homology"/>
<organism evidence="12 13">
    <name type="scientific">Providencia huaxiensis</name>
    <dbReference type="NCBI Taxonomy" id="2027290"/>
    <lineage>
        <taxon>Bacteria</taxon>
        <taxon>Pseudomonadati</taxon>
        <taxon>Pseudomonadota</taxon>
        <taxon>Gammaproteobacteria</taxon>
        <taxon>Enterobacterales</taxon>
        <taxon>Morganellaceae</taxon>
        <taxon>Providencia</taxon>
    </lineage>
</organism>
<feature type="coiled-coil region" evidence="9">
    <location>
        <begin position="437"/>
        <end position="467"/>
    </location>
</feature>
<feature type="binding site" evidence="8">
    <location>
        <position position="388"/>
    </location>
    <ligand>
        <name>[4Fe-4S] cluster</name>
        <dbReference type="ChEBI" id="CHEBI:49883"/>
        <label>2</label>
    </ligand>
</feature>
<feature type="binding site" evidence="8">
    <location>
        <position position="384"/>
    </location>
    <ligand>
        <name>[4Fe-4S] cluster</name>
        <dbReference type="ChEBI" id="CHEBI:49883"/>
        <label>1</label>
    </ligand>
</feature>
<dbReference type="HAMAP" id="MF_00461">
    <property type="entry name" value="RsxC_RnfC"/>
    <property type="match status" value="1"/>
</dbReference>
<keyword evidence="8" id="KW-1003">Cell membrane</keyword>
<keyword evidence="1 8" id="KW-0813">Transport</keyword>
<dbReference type="NCBIfam" id="NF003454">
    <property type="entry name" value="PRK05035.1"/>
    <property type="match status" value="1"/>
</dbReference>
<dbReference type="NCBIfam" id="TIGR01945">
    <property type="entry name" value="rnfC"/>
    <property type="match status" value="1"/>
</dbReference>
<feature type="domain" description="4Fe-4S ferredoxin-type" evidence="11">
    <location>
        <begin position="369"/>
        <end position="398"/>
    </location>
</feature>
<dbReference type="InterPro" id="IPR011538">
    <property type="entry name" value="Nuo51_FMN-bd"/>
</dbReference>
<feature type="binding site" evidence="8">
    <location>
        <position position="427"/>
    </location>
    <ligand>
        <name>[4Fe-4S] cluster</name>
        <dbReference type="ChEBI" id="CHEBI:49883"/>
        <label>1</label>
    </ligand>
</feature>
<evidence type="ECO:0000256" key="1">
    <source>
        <dbReference type="ARBA" id="ARBA00022448"/>
    </source>
</evidence>
<comment type="function">
    <text evidence="8">Part of a membrane-bound complex that couples electron transfer with translocation of ions across the membrane.</text>
</comment>
<dbReference type="Gene3D" id="3.40.50.11540">
    <property type="entry name" value="NADH-ubiquinone oxidoreductase 51kDa subunit"/>
    <property type="match status" value="1"/>
</dbReference>
<dbReference type="SUPFAM" id="SSF48371">
    <property type="entry name" value="ARM repeat"/>
    <property type="match status" value="1"/>
</dbReference>
<evidence type="ECO:0000256" key="7">
    <source>
        <dbReference type="ARBA" id="ARBA00023014"/>
    </source>
</evidence>
<evidence type="ECO:0000256" key="9">
    <source>
        <dbReference type="SAM" id="Coils"/>
    </source>
</evidence>
<dbReference type="GO" id="GO:0009055">
    <property type="term" value="F:electron transfer activity"/>
    <property type="evidence" value="ECO:0007669"/>
    <property type="project" value="InterPro"/>
</dbReference>
<dbReference type="SUPFAM" id="SSF142019">
    <property type="entry name" value="Nqo1 FMN-binding domain-like"/>
    <property type="match status" value="1"/>
</dbReference>
<dbReference type="InterPro" id="IPR010208">
    <property type="entry name" value="Ion_transpt_RnfC/RsxC"/>
</dbReference>
<evidence type="ECO:0000256" key="2">
    <source>
        <dbReference type="ARBA" id="ARBA00022485"/>
    </source>
</evidence>
<protein>
    <recommendedName>
        <fullName evidence="8">Ion-translocating oxidoreductase complex subunit C</fullName>
        <ecNumber evidence="8">7.-.-.-</ecNumber>
    </recommendedName>
    <alternativeName>
        <fullName evidence="8">Rnf electron transport complex subunit C</fullName>
    </alternativeName>
</protein>
<dbReference type="InterPro" id="IPR016024">
    <property type="entry name" value="ARM-type_fold"/>
</dbReference>
<dbReference type="EC" id="7.-.-.-" evidence="8"/>
<keyword evidence="3 8" id="KW-0479">Metal-binding</keyword>
<dbReference type="RefSeq" id="WP_210848054.1">
    <property type="nucleotide sequence ID" value="NZ_JAGKLY010000001.1"/>
</dbReference>
<keyword evidence="6 8" id="KW-0408">Iron</keyword>
<dbReference type="Pfam" id="PF13375">
    <property type="entry name" value="RnfC_N"/>
    <property type="match status" value="1"/>
</dbReference>
<feature type="binding site" evidence="8">
    <location>
        <position position="423"/>
    </location>
    <ligand>
        <name>[4Fe-4S] cluster</name>
        <dbReference type="ChEBI" id="CHEBI:49883"/>
        <label>2</label>
    </ligand>
</feature>
<feature type="binding site" evidence="8">
    <location>
        <position position="381"/>
    </location>
    <ligand>
        <name>[4Fe-4S] cluster</name>
        <dbReference type="ChEBI" id="CHEBI:49883"/>
        <label>1</label>
    </ligand>
</feature>
<evidence type="ECO:0000256" key="10">
    <source>
        <dbReference type="SAM" id="MobiDB-lite"/>
    </source>
</evidence>
<dbReference type="Proteomes" id="UP000674270">
    <property type="component" value="Unassembled WGS sequence"/>
</dbReference>